<dbReference type="Gene3D" id="3.30.460.80">
    <property type="entry name" value="NADH:ubiquinone oxidoreductase, 30kDa subunit"/>
    <property type="match status" value="1"/>
</dbReference>
<accession>A0A6M4IQW6</accession>
<evidence type="ECO:0000313" key="5">
    <source>
        <dbReference type="Proteomes" id="UP000500938"/>
    </source>
</evidence>
<evidence type="ECO:0000256" key="1">
    <source>
        <dbReference type="ARBA" id="ARBA00007569"/>
    </source>
</evidence>
<dbReference type="InterPro" id="IPR037232">
    <property type="entry name" value="NADH_quin_OxRdtase_su_C/D-like"/>
</dbReference>
<protein>
    <submittedName>
        <fullName evidence="4">NADH-quinone oxidoreductase subunit C</fullName>
    </submittedName>
</protein>
<dbReference type="GO" id="GO:0008137">
    <property type="term" value="F:NADH dehydrogenase (ubiquinone) activity"/>
    <property type="evidence" value="ECO:0007669"/>
    <property type="project" value="InterPro"/>
</dbReference>
<name>A0A6M4IQW6_9BACT</name>
<dbReference type="KEGG" id="ggr:HKW67_18265"/>
<dbReference type="Pfam" id="PF00329">
    <property type="entry name" value="Complex1_30kDa"/>
    <property type="match status" value="1"/>
</dbReference>
<reference evidence="4 5" key="1">
    <citation type="submission" date="2020-05" db="EMBL/GenBank/DDBJ databases">
        <title>Complete genome sequence of Gemmatimonas greenlandica TET16.</title>
        <authorList>
            <person name="Zeng Y."/>
        </authorList>
    </citation>
    <scope>NUCLEOTIDE SEQUENCE [LARGE SCALE GENOMIC DNA]</scope>
    <source>
        <strain evidence="4 5">TET16</strain>
    </source>
</reference>
<gene>
    <name evidence="4" type="ORF">HKW67_18265</name>
</gene>
<dbReference type="PANTHER" id="PTHR10884">
    <property type="entry name" value="NADH DEHYDROGENASE UBIQUINONE IRON-SULFUR PROTEIN 3"/>
    <property type="match status" value="1"/>
</dbReference>
<evidence type="ECO:0000313" key="4">
    <source>
        <dbReference type="EMBL" id="QJR37314.1"/>
    </source>
</evidence>
<dbReference type="InterPro" id="IPR001268">
    <property type="entry name" value="NADH_UbQ_OxRdtase_30kDa_su"/>
</dbReference>
<dbReference type="AlphaFoldDB" id="A0A6M4IQW6"/>
<feature type="domain" description="NADH:ubiquinone oxidoreductase 30kDa subunit" evidence="3">
    <location>
        <begin position="65"/>
        <end position="182"/>
    </location>
</feature>
<organism evidence="4 5">
    <name type="scientific">Gemmatimonas groenlandica</name>
    <dbReference type="NCBI Taxonomy" id="2732249"/>
    <lineage>
        <taxon>Bacteria</taxon>
        <taxon>Pseudomonadati</taxon>
        <taxon>Gemmatimonadota</taxon>
        <taxon>Gemmatimonadia</taxon>
        <taxon>Gemmatimonadales</taxon>
        <taxon>Gemmatimonadaceae</taxon>
        <taxon>Gemmatimonas</taxon>
    </lineage>
</organism>
<dbReference type="PANTHER" id="PTHR10884:SF14">
    <property type="entry name" value="NADH DEHYDROGENASE [UBIQUINONE] IRON-SULFUR PROTEIN 3, MITOCHONDRIAL"/>
    <property type="match status" value="1"/>
</dbReference>
<proteinExistence type="inferred from homology"/>
<comment type="similarity">
    <text evidence="1">Belongs to the complex I 30 kDa subunit family.</text>
</comment>
<evidence type="ECO:0000256" key="2">
    <source>
        <dbReference type="SAM" id="MobiDB-lite"/>
    </source>
</evidence>
<sequence length="199" mass="22605">MSAAPRNGDRWHHATAGKDRQRQASHRERVVLIVTTPFLDLVEQQFAPSTGIESHGVQHGVLVLHLEPAALLPVAERLKSQFAFDLFLDVTAIDWPDDALRFEVVHHFYSTTHKVRVRLKTRVSASDPTVDTLTSLFGSAGYMERECHDMYGIVFRGNDDLRPILLYEGFSGHPLRKDYPKQLEQPLVPYRPPQGTLVR</sequence>
<evidence type="ECO:0000259" key="3">
    <source>
        <dbReference type="Pfam" id="PF00329"/>
    </source>
</evidence>
<dbReference type="SUPFAM" id="SSF143243">
    <property type="entry name" value="Nqo5-like"/>
    <property type="match status" value="1"/>
</dbReference>
<feature type="compositionally biased region" description="Basic and acidic residues" evidence="2">
    <location>
        <begin position="7"/>
        <end position="24"/>
    </location>
</feature>
<dbReference type="Proteomes" id="UP000500938">
    <property type="component" value="Chromosome"/>
</dbReference>
<dbReference type="EMBL" id="CP053085">
    <property type="protein sequence ID" value="QJR37314.1"/>
    <property type="molecule type" value="Genomic_DNA"/>
</dbReference>
<keyword evidence="5" id="KW-1185">Reference proteome</keyword>
<feature type="region of interest" description="Disordered" evidence="2">
    <location>
        <begin position="1"/>
        <end position="24"/>
    </location>
</feature>